<evidence type="ECO:0000313" key="2">
    <source>
        <dbReference type="Proteomes" id="UP001500368"/>
    </source>
</evidence>
<keyword evidence="2" id="KW-1185">Reference proteome</keyword>
<protein>
    <submittedName>
        <fullName evidence="1">Uncharacterized protein</fullName>
    </submittedName>
</protein>
<proteinExistence type="predicted"/>
<sequence>MNWQEFKKQLAKDAKKRAVNGVAALVLLEVGGLLTEAGTKLSRLEITSVKEGPQQAVTVHHEGPVSAKKVAAAVAERAERKGV</sequence>
<reference evidence="2" key="1">
    <citation type="journal article" date="2019" name="Int. J. Syst. Evol. Microbiol.">
        <title>The Global Catalogue of Microorganisms (GCM) 10K type strain sequencing project: providing services to taxonomists for standard genome sequencing and annotation.</title>
        <authorList>
            <consortium name="The Broad Institute Genomics Platform"/>
            <consortium name="The Broad Institute Genome Sequencing Center for Infectious Disease"/>
            <person name="Wu L."/>
            <person name="Ma J."/>
        </authorList>
    </citation>
    <scope>NUCLEOTIDE SEQUENCE [LARGE SCALE GENOMIC DNA]</scope>
    <source>
        <strain evidence="2">JCM 19129</strain>
    </source>
</reference>
<evidence type="ECO:0000313" key="1">
    <source>
        <dbReference type="EMBL" id="GAA4923299.1"/>
    </source>
</evidence>
<dbReference type="EMBL" id="BAABLW010000007">
    <property type="protein sequence ID" value="GAA4923299.1"/>
    <property type="molecule type" value="Genomic_DNA"/>
</dbReference>
<comment type="caution">
    <text evidence="1">The sequence shown here is derived from an EMBL/GenBank/DDBJ whole genome shotgun (WGS) entry which is preliminary data.</text>
</comment>
<organism evidence="1 2">
    <name type="scientific">Nesterenkonia rhizosphaerae</name>
    <dbReference type="NCBI Taxonomy" id="1348272"/>
    <lineage>
        <taxon>Bacteria</taxon>
        <taxon>Bacillati</taxon>
        <taxon>Actinomycetota</taxon>
        <taxon>Actinomycetes</taxon>
        <taxon>Micrococcales</taxon>
        <taxon>Micrococcaceae</taxon>
        <taxon>Nesterenkonia</taxon>
    </lineage>
</organism>
<gene>
    <name evidence="1" type="ORF">GCM10025790_20470</name>
</gene>
<dbReference type="Proteomes" id="UP001500368">
    <property type="component" value="Unassembled WGS sequence"/>
</dbReference>
<name>A0ABP9G2M0_9MICC</name>
<dbReference type="RefSeq" id="WP_345477908.1">
    <property type="nucleotide sequence ID" value="NZ_BAABLW010000007.1"/>
</dbReference>
<accession>A0ABP9G2M0</accession>